<gene>
    <name evidence="1" type="ORF">MJO28_003499</name>
</gene>
<dbReference type="EMBL" id="CM045867">
    <property type="protein sequence ID" value="KAI7959708.1"/>
    <property type="molecule type" value="Genomic_DNA"/>
</dbReference>
<proteinExistence type="predicted"/>
<sequence length="72" mass="8229">MECNRSQDQLWIKDHPSVAQECAVSVDFDMFTLMANNHDILDQESNHTGPVITPTEDFCLSGITKFQLHIHQ</sequence>
<reference evidence="2" key="1">
    <citation type="journal article" date="2018" name="BMC Genomics">
        <title>Genomic insights into host adaptation between the wheat stripe rust pathogen (Puccinia striiformis f. sp. tritici) and the barley stripe rust pathogen (Puccinia striiformis f. sp. hordei).</title>
        <authorList>
            <person name="Xia C."/>
            <person name="Wang M."/>
            <person name="Yin C."/>
            <person name="Cornejo O.E."/>
            <person name="Hulbert S.H."/>
            <person name="Chen X."/>
        </authorList>
    </citation>
    <scope>NUCLEOTIDE SEQUENCE [LARGE SCALE GENOMIC DNA]</scope>
    <source>
        <strain evidence="2">93-210</strain>
    </source>
</reference>
<dbReference type="Proteomes" id="UP001060170">
    <property type="component" value="Chromosome 3"/>
</dbReference>
<organism evidence="1 2">
    <name type="scientific">Puccinia striiformis f. sp. tritici</name>
    <dbReference type="NCBI Taxonomy" id="168172"/>
    <lineage>
        <taxon>Eukaryota</taxon>
        <taxon>Fungi</taxon>
        <taxon>Dikarya</taxon>
        <taxon>Basidiomycota</taxon>
        <taxon>Pucciniomycotina</taxon>
        <taxon>Pucciniomycetes</taxon>
        <taxon>Pucciniales</taxon>
        <taxon>Pucciniaceae</taxon>
        <taxon>Puccinia</taxon>
    </lineage>
</organism>
<accession>A0ACC0ETB6</accession>
<evidence type="ECO:0000313" key="2">
    <source>
        <dbReference type="Proteomes" id="UP001060170"/>
    </source>
</evidence>
<keyword evidence="2" id="KW-1185">Reference proteome</keyword>
<comment type="caution">
    <text evidence="1">The sequence shown here is derived from an EMBL/GenBank/DDBJ whole genome shotgun (WGS) entry which is preliminary data.</text>
</comment>
<reference evidence="2" key="2">
    <citation type="journal article" date="2018" name="Mol. Plant Microbe Interact.">
        <title>Genome sequence resources for the wheat stripe rust pathogen (Puccinia striiformis f. sp. tritici) and the barley stripe rust pathogen (Puccinia striiformis f. sp. hordei).</title>
        <authorList>
            <person name="Xia C."/>
            <person name="Wang M."/>
            <person name="Yin C."/>
            <person name="Cornejo O.E."/>
            <person name="Hulbert S.H."/>
            <person name="Chen X."/>
        </authorList>
    </citation>
    <scope>NUCLEOTIDE SEQUENCE [LARGE SCALE GENOMIC DNA]</scope>
    <source>
        <strain evidence="2">93-210</strain>
    </source>
</reference>
<reference evidence="1 2" key="3">
    <citation type="journal article" date="2022" name="Microbiol. Spectr.">
        <title>Folding features and dynamics of 3D genome architecture in plant fungal pathogens.</title>
        <authorList>
            <person name="Xia C."/>
        </authorList>
    </citation>
    <scope>NUCLEOTIDE SEQUENCE [LARGE SCALE GENOMIC DNA]</scope>
    <source>
        <strain evidence="1 2">93-210</strain>
    </source>
</reference>
<feature type="non-terminal residue" evidence="1">
    <location>
        <position position="72"/>
    </location>
</feature>
<evidence type="ECO:0000313" key="1">
    <source>
        <dbReference type="EMBL" id="KAI7959708.1"/>
    </source>
</evidence>
<protein>
    <submittedName>
        <fullName evidence="1">Uncharacterized protein</fullName>
    </submittedName>
</protein>
<name>A0ACC0ETB6_9BASI</name>